<dbReference type="EMBL" id="JASPKY010000178">
    <property type="protein sequence ID" value="KAK9727506.1"/>
    <property type="molecule type" value="Genomic_DNA"/>
</dbReference>
<reference evidence="1 2" key="1">
    <citation type="journal article" date="2024" name="BMC Genomics">
        <title>De novo assembly and annotation of Popillia japonica's genome with initial clues to its potential as an invasive pest.</title>
        <authorList>
            <person name="Cucini C."/>
            <person name="Boschi S."/>
            <person name="Funari R."/>
            <person name="Cardaioli E."/>
            <person name="Iannotti N."/>
            <person name="Marturano G."/>
            <person name="Paoli F."/>
            <person name="Bruttini M."/>
            <person name="Carapelli A."/>
            <person name="Frati F."/>
            <person name="Nardi F."/>
        </authorList>
    </citation>
    <scope>NUCLEOTIDE SEQUENCE [LARGE SCALE GENOMIC DNA]</scope>
    <source>
        <strain evidence="1">DMR45628</strain>
    </source>
</reference>
<comment type="caution">
    <text evidence="1">The sequence shown here is derived from an EMBL/GenBank/DDBJ whole genome shotgun (WGS) entry which is preliminary data.</text>
</comment>
<keyword evidence="2" id="KW-1185">Reference proteome</keyword>
<gene>
    <name evidence="1" type="ORF">QE152_g19097</name>
</gene>
<accession>A0AAW1L0Z0</accession>
<proteinExistence type="predicted"/>
<protein>
    <submittedName>
        <fullName evidence="1">Uncharacterized protein</fullName>
    </submittedName>
</protein>
<organism evidence="1 2">
    <name type="scientific">Popillia japonica</name>
    <name type="common">Japanese beetle</name>
    <dbReference type="NCBI Taxonomy" id="7064"/>
    <lineage>
        <taxon>Eukaryota</taxon>
        <taxon>Metazoa</taxon>
        <taxon>Ecdysozoa</taxon>
        <taxon>Arthropoda</taxon>
        <taxon>Hexapoda</taxon>
        <taxon>Insecta</taxon>
        <taxon>Pterygota</taxon>
        <taxon>Neoptera</taxon>
        <taxon>Endopterygota</taxon>
        <taxon>Coleoptera</taxon>
        <taxon>Polyphaga</taxon>
        <taxon>Scarabaeiformia</taxon>
        <taxon>Scarabaeidae</taxon>
        <taxon>Rutelinae</taxon>
        <taxon>Popillia</taxon>
    </lineage>
</organism>
<dbReference type="Proteomes" id="UP001458880">
    <property type="component" value="Unassembled WGS sequence"/>
</dbReference>
<evidence type="ECO:0000313" key="1">
    <source>
        <dbReference type="EMBL" id="KAK9727506.1"/>
    </source>
</evidence>
<dbReference type="AlphaFoldDB" id="A0AAW1L0Z0"/>
<sequence length="68" mass="7248">MSRQEISASEEITFVADSGANDNLFKDDRNSAQKFHTAKMKAGAARKSSPVEAESIGIFGAELKSSLA</sequence>
<name>A0AAW1L0Z0_POPJA</name>
<evidence type="ECO:0000313" key="2">
    <source>
        <dbReference type="Proteomes" id="UP001458880"/>
    </source>
</evidence>